<gene>
    <name evidence="7" type="ORF">BB558_001533</name>
</gene>
<dbReference type="Gene3D" id="3.30.559.10">
    <property type="entry name" value="Chloramphenicol acetyltransferase-like domain"/>
    <property type="match status" value="2"/>
</dbReference>
<evidence type="ECO:0000313" key="8">
    <source>
        <dbReference type="Proteomes" id="UP000245591"/>
    </source>
</evidence>
<evidence type="ECO:0000256" key="1">
    <source>
        <dbReference type="ARBA" id="ARBA00005232"/>
    </source>
</evidence>
<name>A0A2U1JBI2_SMIAN</name>
<comment type="similarity">
    <text evidence="1">Belongs to the carnitine/choline acetyltransferase family.</text>
</comment>
<evidence type="ECO:0000256" key="3">
    <source>
        <dbReference type="ARBA" id="ARBA00023315"/>
    </source>
</evidence>
<dbReference type="Pfam" id="PF00755">
    <property type="entry name" value="Carn_acyltransf"/>
    <property type="match status" value="1"/>
</dbReference>
<evidence type="ECO:0000256" key="4">
    <source>
        <dbReference type="PIRSR" id="PIRSR600542-1"/>
    </source>
</evidence>
<evidence type="ECO:0000259" key="6">
    <source>
        <dbReference type="Pfam" id="PF00755"/>
    </source>
</evidence>
<accession>A0A2U1JBI2</accession>
<dbReference type="Gene3D" id="3.30.559.70">
    <property type="entry name" value="Choline/Carnitine o-acyltransferase, domain 2"/>
    <property type="match status" value="1"/>
</dbReference>
<feature type="domain" description="Choline/carnitine acyltransferase" evidence="6">
    <location>
        <begin position="17"/>
        <end position="596"/>
    </location>
</feature>
<keyword evidence="2" id="KW-0808">Transferase</keyword>
<evidence type="ECO:0000256" key="2">
    <source>
        <dbReference type="ARBA" id="ARBA00022679"/>
    </source>
</evidence>
<dbReference type="SUPFAM" id="SSF52777">
    <property type="entry name" value="CoA-dependent acyltransferases"/>
    <property type="match status" value="2"/>
</dbReference>
<sequence>MTLTTKTFSNQNKLPRLPIPPVQHTIKKYLESLEPILSPDALQKARRVVSDFVNPVYSVKSEQDPNSVLKVSVADLLQERLKKYDKSQQFHWLETWWEEAAYLTWRDPLIVNSNYWLTFEQIPNAYGQIQDKNLMENVHKLTKEQKKNLVVFDAGFSEFQIRLAAAVANRSIDFYESVQREELEIETAGGKPICMNQYTNLFGITRLPQAGKDEIAKYKGKIAHFILMARDQLYKIPLYTKNGNRLLDGDLEDLIAYAVSHVEDTSANRKHEMEPPIGVLTAGHRDRWAVGYAFLAQSLVNPISAGTFEEVKKAAFVISLEDYYCPLEIGGHSSMQKLVKAGGIPGHNRWFDKHINYTVDRNGNLGLNGEHSPADAVVPAKLYDYVLRCLITDNKEKGYMAIRENRSSPSAFRKGDSNINNGLIGKYNGDEVIGVEHLKFGPGGRDPLINKLFLETKEEIEKICDESLSETFDFKGFGGSTIKKLKVSPDSFVQMALQLSYYKIHKEVAPTYESASTRMYSHGRTETIRSLTNEAKRFVENMYNYLGGKRESGEEISIVYKSLEDAAKKHVTVSRLAAQGIGIDRHLLGLRFAYTKLAPLAGEPRIDDTIVEKFFNSTESGVWLPDDSKQLLWNELHDYAKKNKARDRGEEEKLYGERGAKQ</sequence>
<dbReference type="InterPro" id="IPR042231">
    <property type="entry name" value="Cho/carn_acyl_trans_2"/>
</dbReference>
<dbReference type="InterPro" id="IPR039551">
    <property type="entry name" value="Cho/carn_acyl_trans"/>
</dbReference>
<reference evidence="7 8" key="1">
    <citation type="journal article" date="2018" name="MBio">
        <title>Comparative Genomics Reveals the Core Gene Toolbox for the Fungus-Insect Symbiosis.</title>
        <authorList>
            <person name="Wang Y."/>
            <person name="Stata M."/>
            <person name="Wang W."/>
            <person name="Stajich J.E."/>
            <person name="White M.M."/>
            <person name="Moncalvo J.M."/>
        </authorList>
    </citation>
    <scope>NUCLEOTIDE SEQUENCE [LARGE SCALE GENOMIC DNA]</scope>
    <source>
        <strain evidence="7 8">AUS-126-30</strain>
    </source>
</reference>
<dbReference type="AlphaFoldDB" id="A0A2U1JBI2"/>
<dbReference type="InterPro" id="IPR023213">
    <property type="entry name" value="CAT-like_dom_sf"/>
</dbReference>
<dbReference type="Proteomes" id="UP000245591">
    <property type="component" value="Unassembled WGS sequence"/>
</dbReference>
<evidence type="ECO:0000313" key="7">
    <source>
        <dbReference type="EMBL" id="PWA02323.1"/>
    </source>
</evidence>
<keyword evidence="3" id="KW-0012">Acyltransferase</keyword>
<dbReference type="EMBL" id="MBFU01000085">
    <property type="protein sequence ID" value="PWA02323.1"/>
    <property type="molecule type" value="Genomic_DNA"/>
</dbReference>
<comment type="caution">
    <text evidence="7">The sequence shown here is derived from an EMBL/GenBank/DDBJ whole genome shotgun (WGS) entry which is preliminary data.</text>
</comment>
<dbReference type="PANTHER" id="PTHR22589">
    <property type="entry name" value="CARNITINE O-ACYLTRANSFERASE"/>
    <property type="match status" value="1"/>
</dbReference>
<keyword evidence="8" id="KW-1185">Reference proteome</keyword>
<dbReference type="GO" id="GO:0016746">
    <property type="term" value="F:acyltransferase activity"/>
    <property type="evidence" value="ECO:0007669"/>
    <property type="project" value="UniProtKB-KW"/>
</dbReference>
<proteinExistence type="inferred from homology"/>
<feature type="active site" description="Proton acceptor" evidence="4">
    <location>
        <position position="371"/>
    </location>
</feature>
<dbReference type="InterPro" id="IPR000542">
    <property type="entry name" value="Carn_acyl_trans"/>
</dbReference>
<organism evidence="7 8">
    <name type="scientific">Smittium angustum</name>
    <dbReference type="NCBI Taxonomy" id="133377"/>
    <lineage>
        <taxon>Eukaryota</taxon>
        <taxon>Fungi</taxon>
        <taxon>Fungi incertae sedis</taxon>
        <taxon>Zoopagomycota</taxon>
        <taxon>Kickxellomycotina</taxon>
        <taxon>Harpellomycetes</taxon>
        <taxon>Harpellales</taxon>
        <taxon>Legeriomycetaceae</taxon>
        <taxon>Smittium</taxon>
    </lineage>
</organism>
<feature type="region of interest" description="Disordered" evidence="5">
    <location>
        <begin position="643"/>
        <end position="662"/>
    </location>
</feature>
<dbReference type="PANTHER" id="PTHR22589:SF107">
    <property type="entry name" value="CHOLINE_CARNITINE ACYLTRANSFERASE DOMAIN-CONTAINING PROTEIN"/>
    <property type="match status" value="1"/>
</dbReference>
<protein>
    <recommendedName>
        <fullName evidence="6">Choline/carnitine acyltransferase domain-containing protein</fullName>
    </recommendedName>
</protein>
<evidence type="ECO:0000256" key="5">
    <source>
        <dbReference type="SAM" id="MobiDB-lite"/>
    </source>
</evidence>